<sequence length="162" mass="19195">MSQSSSIVSLLIKLLPIYRKYFNIQDRYISYQHKQHWQDDRFSFPDKYSIQRMIRITEFERWFETAYARLLNVLCELTYVESGDVRNALVLYAKPNFRSHILVGFDVEKTLINQLYIHKKTKLDIQNQNAAHVARFIQLGFPTGHTIMFNALVATPDNWTAF</sequence>
<keyword evidence="1" id="KW-1185">Reference proteome</keyword>
<evidence type="ECO:0000313" key="1">
    <source>
        <dbReference type="Proteomes" id="UP000887565"/>
    </source>
</evidence>
<accession>A0A915HIX5</accession>
<proteinExistence type="predicted"/>
<dbReference type="AlphaFoldDB" id="A0A915HIX5"/>
<name>A0A915HIX5_ROMCU</name>
<evidence type="ECO:0000313" key="2">
    <source>
        <dbReference type="WBParaSite" id="nRc.2.0.1.t01384-RA"/>
    </source>
</evidence>
<reference evidence="2" key="1">
    <citation type="submission" date="2022-11" db="UniProtKB">
        <authorList>
            <consortium name="WormBaseParasite"/>
        </authorList>
    </citation>
    <scope>IDENTIFICATION</scope>
</reference>
<organism evidence="1 2">
    <name type="scientific">Romanomermis culicivorax</name>
    <name type="common">Nematode worm</name>
    <dbReference type="NCBI Taxonomy" id="13658"/>
    <lineage>
        <taxon>Eukaryota</taxon>
        <taxon>Metazoa</taxon>
        <taxon>Ecdysozoa</taxon>
        <taxon>Nematoda</taxon>
        <taxon>Enoplea</taxon>
        <taxon>Dorylaimia</taxon>
        <taxon>Mermithida</taxon>
        <taxon>Mermithoidea</taxon>
        <taxon>Mermithidae</taxon>
        <taxon>Romanomermis</taxon>
    </lineage>
</organism>
<dbReference type="WBParaSite" id="nRc.2.0.1.t01384-RA">
    <property type="protein sequence ID" value="nRc.2.0.1.t01384-RA"/>
    <property type="gene ID" value="nRc.2.0.1.g01384"/>
</dbReference>
<dbReference type="Proteomes" id="UP000887565">
    <property type="component" value="Unplaced"/>
</dbReference>
<protein>
    <submittedName>
        <fullName evidence="2">Uncharacterized protein</fullName>
    </submittedName>
</protein>